<dbReference type="NCBIfam" id="NF005559">
    <property type="entry name" value="PRK07231.1"/>
    <property type="match status" value="1"/>
</dbReference>
<dbReference type="PRINTS" id="PR00080">
    <property type="entry name" value="SDRFAMILY"/>
</dbReference>
<accession>A0ABN5WHR0</accession>
<keyword evidence="4" id="KW-1185">Reference proteome</keyword>
<evidence type="ECO:0000256" key="2">
    <source>
        <dbReference type="ARBA" id="ARBA00023002"/>
    </source>
</evidence>
<dbReference type="PANTHER" id="PTHR24321">
    <property type="entry name" value="DEHYDROGENASES, SHORT CHAIN"/>
    <property type="match status" value="1"/>
</dbReference>
<dbReference type="InterPro" id="IPR002347">
    <property type="entry name" value="SDR_fam"/>
</dbReference>
<dbReference type="PANTHER" id="PTHR24321:SF8">
    <property type="entry name" value="ESTRADIOL 17-BETA-DEHYDROGENASE 8-RELATED"/>
    <property type="match status" value="1"/>
</dbReference>
<organism evidence="3 4">
    <name type="scientific">Sphingomonas bisphenolicum</name>
    <dbReference type="NCBI Taxonomy" id="296544"/>
    <lineage>
        <taxon>Bacteria</taxon>
        <taxon>Pseudomonadati</taxon>
        <taxon>Pseudomonadota</taxon>
        <taxon>Alphaproteobacteria</taxon>
        <taxon>Sphingomonadales</taxon>
        <taxon>Sphingomonadaceae</taxon>
        <taxon>Sphingomonas</taxon>
    </lineage>
</organism>
<dbReference type="PRINTS" id="PR00081">
    <property type="entry name" value="GDHRDH"/>
</dbReference>
<comment type="similarity">
    <text evidence="1">Belongs to the short-chain dehydrogenases/reductases (SDR) family.</text>
</comment>
<dbReference type="InterPro" id="IPR020904">
    <property type="entry name" value="Sc_DH/Rdtase_CS"/>
</dbReference>
<dbReference type="InterPro" id="IPR036291">
    <property type="entry name" value="NAD(P)-bd_dom_sf"/>
</dbReference>
<dbReference type="PROSITE" id="PS00061">
    <property type="entry name" value="ADH_SHORT"/>
    <property type="match status" value="1"/>
</dbReference>
<gene>
    <name evidence="3" type="ORF">SBA_ch1_20000</name>
</gene>
<dbReference type="Proteomes" id="UP001059971">
    <property type="component" value="Chromosome 1"/>
</dbReference>
<name>A0ABN5WHR0_9SPHN</name>
<keyword evidence="2" id="KW-0560">Oxidoreductase</keyword>
<dbReference type="Pfam" id="PF13561">
    <property type="entry name" value="adh_short_C2"/>
    <property type="match status" value="1"/>
</dbReference>
<dbReference type="CDD" id="cd05233">
    <property type="entry name" value="SDR_c"/>
    <property type="match status" value="1"/>
</dbReference>
<protein>
    <submittedName>
        <fullName evidence="3">Oxidoreductase</fullName>
    </submittedName>
</protein>
<dbReference type="RefSeq" id="WP_261934319.1">
    <property type="nucleotide sequence ID" value="NZ_AP018817.1"/>
</dbReference>
<proteinExistence type="inferred from homology"/>
<dbReference type="SUPFAM" id="SSF51735">
    <property type="entry name" value="NAD(P)-binding Rossmann-fold domains"/>
    <property type="match status" value="1"/>
</dbReference>
<evidence type="ECO:0000313" key="4">
    <source>
        <dbReference type="Proteomes" id="UP001059971"/>
    </source>
</evidence>
<dbReference type="EMBL" id="AP018817">
    <property type="protein sequence ID" value="BBF69800.1"/>
    <property type="molecule type" value="Genomic_DNA"/>
</dbReference>
<dbReference type="Gene3D" id="3.40.50.720">
    <property type="entry name" value="NAD(P)-binding Rossmann-like Domain"/>
    <property type="match status" value="1"/>
</dbReference>
<evidence type="ECO:0000256" key="1">
    <source>
        <dbReference type="ARBA" id="ARBA00006484"/>
    </source>
</evidence>
<reference evidence="3" key="1">
    <citation type="submission" date="2018-07" db="EMBL/GenBank/DDBJ databases">
        <title>Complete genome sequence of Sphingomonas bisphenolicum strain AO1, a bisphenol A degradative bacterium isolated from Japanese farm field.</title>
        <authorList>
            <person name="Murakami M."/>
            <person name="Koh M."/>
            <person name="Koba S."/>
            <person name="Matsumura Y."/>
        </authorList>
    </citation>
    <scope>NUCLEOTIDE SEQUENCE</scope>
    <source>
        <strain evidence="3">AO1</strain>
    </source>
</reference>
<evidence type="ECO:0000313" key="3">
    <source>
        <dbReference type="EMBL" id="BBF69800.1"/>
    </source>
</evidence>
<sequence>MRFNGKTVLITGGGSGIGAATARKFADHGAQVAIADIDMGAAEAVAATMSGKASAVQVDVTDPASVNAMVQHVVDRFGRLDCAFNNAGIGGAHKTIFELDHDEWRRTIDVNLSSVFHCLKAEAEAMRDRGGAIVNTASVSGIIATPRGTEYCAAKHGVVGLTKSAALDLISHGIRVNAVCPGATDTRLLARAMGNTVLADHLKSMIPIGRIAHPDEIANLVLFLASDEASYVVGQCIAVDGGAIVQ</sequence>